<evidence type="ECO:0000313" key="6">
    <source>
        <dbReference type="Proteomes" id="UP000191116"/>
    </source>
</evidence>
<dbReference type="InterPro" id="IPR050179">
    <property type="entry name" value="Trans_hexapeptide_repeat"/>
</dbReference>
<dbReference type="PROSITE" id="PS00101">
    <property type="entry name" value="HEXAPEP_TRANSFERASES"/>
    <property type="match status" value="1"/>
</dbReference>
<dbReference type="AlphaFoldDB" id="A0A1T4N7Q4"/>
<evidence type="ECO:0000256" key="3">
    <source>
        <dbReference type="ARBA" id="ARBA00022737"/>
    </source>
</evidence>
<dbReference type="PANTHER" id="PTHR43300">
    <property type="entry name" value="ACETYLTRANSFERASE"/>
    <property type="match status" value="1"/>
</dbReference>
<evidence type="ECO:0000313" key="5">
    <source>
        <dbReference type="EMBL" id="SJZ75231.1"/>
    </source>
</evidence>
<reference evidence="5 6" key="1">
    <citation type="submission" date="2017-02" db="EMBL/GenBank/DDBJ databases">
        <authorList>
            <person name="Peterson S.W."/>
        </authorList>
    </citation>
    <scope>NUCLEOTIDE SEQUENCE [LARGE SCALE GENOMIC DNA]</scope>
    <source>
        <strain evidence="5 6">CECT 9189</strain>
    </source>
</reference>
<dbReference type="EC" id="2.3.1.89" evidence="5"/>
<dbReference type="InterPro" id="IPR011004">
    <property type="entry name" value="Trimer_LpxA-like_sf"/>
</dbReference>
<proteinExistence type="inferred from homology"/>
<evidence type="ECO:0000256" key="4">
    <source>
        <dbReference type="ARBA" id="ARBA00023315"/>
    </source>
</evidence>
<dbReference type="RefSeq" id="WP_080173390.1">
    <property type="nucleotide sequence ID" value="NZ_AP024854.1"/>
</dbReference>
<organism evidence="5 6">
    <name type="scientific">Photobacterium toruni</name>
    <dbReference type="NCBI Taxonomy" id="1935446"/>
    <lineage>
        <taxon>Bacteria</taxon>
        <taxon>Pseudomonadati</taxon>
        <taxon>Pseudomonadota</taxon>
        <taxon>Gammaproteobacteria</taxon>
        <taxon>Vibrionales</taxon>
        <taxon>Vibrionaceae</taxon>
        <taxon>Photobacterium</taxon>
    </lineage>
</organism>
<name>A0A1T4N7Q4_9GAMM</name>
<dbReference type="EMBL" id="FUWP01000002">
    <property type="protein sequence ID" value="SJZ75231.1"/>
    <property type="molecule type" value="Genomic_DNA"/>
</dbReference>
<dbReference type="OrthoDB" id="9815592at2"/>
<sequence>MIFKNLIKAILLSIKYPRLKIYSNDVSLKCILSKKVQINKDCEIGEKVFIGKGTYINRGAIVACGKIGKYCSIGYYAVIGGHEHPINEMYTSPHYYKKNINYDDLSNPPVIGDDVWIGAHAIVKQGIVIGKGAIIGAGAVVTHNVESYHIVAGVPAKKIGQRVIMNEK</sequence>
<accession>A0A1T4N7Q4</accession>
<dbReference type="InterPro" id="IPR018357">
    <property type="entry name" value="Hexapep_transf_CS"/>
</dbReference>
<dbReference type="InterPro" id="IPR001451">
    <property type="entry name" value="Hexapep"/>
</dbReference>
<gene>
    <name evidence="5" type="primary">dapH</name>
    <name evidence="5" type="ORF">CZ814_00603</name>
</gene>
<keyword evidence="4 5" id="KW-0012">Acyltransferase</keyword>
<comment type="similarity">
    <text evidence="1">Belongs to the transferase hexapeptide repeat family.</text>
</comment>
<evidence type="ECO:0000256" key="1">
    <source>
        <dbReference type="ARBA" id="ARBA00007274"/>
    </source>
</evidence>
<evidence type="ECO:0000256" key="2">
    <source>
        <dbReference type="ARBA" id="ARBA00022679"/>
    </source>
</evidence>
<protein>
    <submittedName>
        <fullName evidence="5">2,3,4,5-tetrahydropyridine-2,6-dicarboxylate N-acetyltransferase</fullName>
        <ecNumber evidence="5">2.3.1.89</ecNumber>
    </submittedName>
</protein>
<dbReference type="PANTHER" id="PTHR43300:SF11">
    <property type="entry name" value="ACETYLTRANSFERASE RV3034C-RELATED"/>
    <property type="match status" value="1"/>
</dbReference>
<dbReference type="Proteomes" id="UP000191116">
    <property type="component" value="Unassembled WGS sequence"/>
</dbReference>
<keyword evidence="2 5" id="KW-0808">Transferase</keyword>
<dbReference type="SUPFAM" id="SSF51161">
    <property type="entry name" value="Trimeric LpxA-like enzymes"/>
    <property type="match status" value="1"/>
</dbReference>
<dbReference type="GO" id="GO:0047200">
    <property type="term" value="F:tetrahydrodipicolinate N-acetyltransferase activity"/>
    <property type="evidence" value="ECO:0007669"/>
    <property type="project" value="UniProtKB-EC"/>
</dbReference>
<keyword evidence="3" id="KW-0677">Repeat</keyword>
<dbReference type="Pfam" id="PF00132">
    <property type="entry name" value="Hexapep"/>
    <property type="match status" value="1"/>
</dbReference>
<dbReference type="Gene3D" id="2.160.10.10">
    <property type="entry name" value="Hexapeptide repeat proteins"/>
    <property type="match status" value="1"/>
</dbReference>